<dbReference type="EMBL" id="DQ149023">
    <property type="protein sequence ID" value="ABA47058.1"/>
    <property type="molecule type" value="Genomic_DNA"/>
</dbReference>
<dbReference type="KEGG" id="vg:4239089"/>
<accession>Q0QZD9</accession>
<organismHost>
    <name type="scientific">Synechococcus</name>
    <dbReference type="NCBI Taxonomy" id="1129"/>
</organismHost>
<dbReference type="Proteomes" id="UP000000909">
    <property type="component" value="Segment"/>
</dbReference>
<evidence type="ECO:0000313" key="2">
    <source>
        <dbReference type="Proteomes" id="UP000000909"/>
    </source>
</evidence>
<name>Q0QZD9_BPSYS</name>
<sequence>MPVIKVSQRPFQMPLDRVFYRSGREAHLTHSKPSLIASHA</sequence>
<reference evidence="1 2" key="1">
    <citation type="journal article" date="2007" name="Environ. Microbiol.">
        <title>Genomic and structural analysis of Syn9, a cyanophage infecting marine Prochlorococcus and Synechococcus.</title>
        <authorList>
            <person name="Weigele P.R."/>
            <person name="Pope W.H."/>
            <person name="Pedulla M.L."/>
            <person name="Houtz J.M."/>
            <person name="Smith A.L."/>
            <person name="Conway J.F."/>
            <person name="King J."/>
            <person name="Hatfull G.F."/>
            <person name="Lawrence J.G."/>
            <person name="Hendrix R.W."/>
        </authorList>
    </citation>
    <scope>NUCLEOTIDE SEQUENCE</scope>
</reference>
<protein>
    <submittedName>
        <fullName evidence="1">Gp89</fullName>
    </submittedName>
</protein>
<organism evidence="1 2">
    <name type="scientific">Synechococcus phage syn9</name>
    <dbReference type="NCBI Taxonomy" id="382359"/>
    <lineage>
        <taxon>Viruses</taxon>
        <taxon>Duplodnaviria</taxon>
        <taxon>Heunggongvirae</taxon>
        <taxon>Uroviricota</taxon>
        <taxon>Caudoviricetes</taxon>
        <taxon>Pantevenvirales</taxon>
        <taxon>Kyanoviridae</taxon>
        <taxon>Ormenosvirus</taxon>
        <taxon>Ormenosvirus syn9</taxon>
    </lineage>
</organism>
<keyword evidence="2" id="KW-1185">Reference proteome</keyword>
<proteinExistence type="predicted"/>
<dbReference type="RefSeq" id="YP_717756.1">
    <property type="nucleotide sequence ID" value="NC_008296.2"/>
</dbReference>
<evidence type="ECO:0000313" key="1">
    <source>
        <dbReference type="EMBL" id="ABA47058.1"/>
    </source>
</evidence>
<dbReference type="GeneID" id="4239089"/>